<evidence type="ECO:0008006" key="3">
    <source>
        <dbReference type="Google" id="ProtNLM"/>
    </source>
</evidence>
<proteinExistence type="predicted"/>
<organism evidence="1 2">
    <name type="scientific">Agromyces aurantiacus</name>
    <dbReference type="NCBI Taxonomy" id="165814"/>
    <lineage>
        <taxon>Bacteria</taxon>
        <taxon>Bacillati</taxon>
        <taxon>Actinomycetota</taxon>
        <taxon>Actinomycetes</taxon>
        <taxon>Micrococcales</taxon>
        <taxon>Microbacteriaceae</taxon>
        <taxon>Agromyces</taxon>
    </lineage>
</organism>
<gene>
    <name evidence="1" type="ORF">ACFPER_12065</name>
</gene>
<name>A0ABV9R8D7_9MICO</name>
<comment type="caution">
    <text evidence="1">The sequence shown here is derived from an EMBL/GenBank/DDBJ whole genome shotgun (WGS) entry which is preliminary data.</text>
</comment>
<protein>
    <recommendedName>
        <fullName evidence="3">DUF3077 domain-containing protein</fullName>
    </recommendedName>
</protein>
<reference evidence="2" key="1">
    <citation type="journal article" date="2019" name="Int. J. Syst. Evol. Microbiol.">
        <title>The Global Catalogue of Microorganisms (GCM) 10K type strain sequencing project: providing services to taxonomists for standard genome sequencing and annotation.</title>
        <authorList>
            <consortium name="The Broad Institute Genomics Platform"/>
            <consortium name="The Broad Institute Genome Sequencing Center for Infectious Disease"/>
            <person name="Wu L."/>
            <person name="Ma J."/>
        </authorList>
    </citation>
    <scope>NUCLEOTIDE SEQUENCE [LARGE SCALE GENOMIC DNA]</scope>
    <source>
        <strain evidence="2">CGMCC 1.12192</strain>
    </source>
</reference>
<accession>A0ABV9R8D7</accession>
<keyword evidence="2" id="KW-1185">Reference proteome</keyword>
<evidence type="ECO:0000313" key="2">
    <source>
        <dbReference type="Proteomes" id="UP001595960"/>
    </source>
</evidence>
<sequence>MSELENMTRAEALQAAADSFLHAERVCLDASSDAAPRDGALFYMSDALGSIAYGLKILTAAIASEDR</sequence>
<dbReference type="EMBL" id="JBHSJC010000001">
    <property type="protein sequence ID" value="MFC4829532.1"/>
    <property type="molecule type" value="Genomic_DNA"/>
</dbReference>
<evidence type="ECO:0000313" key="1">
    <source>
        <dbReference type="EMBL" id="MFC4829532.1"/>
    </source>
</evidence>
<dbReference type="Proteomes" id="UP001595960">
    <property type="component" value="Unassembled WGS sequence"/>
</dbReference>
<dbReference type="RefSeq" id="WP_204393320.1">
    <property type="nucleotide sequence ID" value="NZ_JAFBBW010000001.1"/>
</dbReference>